<reference evidence="1" key="1">
    <citation type="submission" date="2018-10" db="EMBL/GenBank/DDBJ databases">
        <title>Hidden diversity of soil giant viruses.</title>
        <authorList>
            <person name="Schulz F."/>
            <person name="Alteio L."/>
            <person name="Goudeau D."/>
            <person name="Ryan E.M."/>
            <person name="Malmstrom R.R."/>
            <person name="Blanchard J."/>
            <person name="Woyke T."/>
        </authorList>
    </citation>
    <scope>NUCLEOTIDE SEQUENCE</scope>
    <source>
        <strain evidence="1">HYV1</strain>
    </source>
</reference>
<dbReference type="EMBL" id="MK072393">
    <property type="protein sequence ID" value="AYV83765.1"/>
    <property type="molecule type" value="Genomic_DNA"/>
</dbReference>
<protein>
    <submittedName>
        <fullName evidence="1">Uncharacterized protein</fullName>
    </submittedName>
</protein>
<evidence type="ECO:0000313" key="1">
    <source>
        <dbReference type="EMBL" id="AYV83765.1"/>
    </source>
</evidence>
<accession>A0A3G5A958</accession>
<sequence>MTTKLGDGVIIPKYIGLSLRGPMGIKGDDMRNQFQTRGFILWPATNSAHIFEHNALKYGTFRQFYSNCMVKLFAADNLLRCEYNTKKGLKYLKLLHNSYVGRLANTFNALPDVLLNIISSYVLGEFSIETLYW</sequence>
<name>A0A3G5A958_9VIRU</name>
<organism evidence="1">
    <name type="scientific">Hyperionvirus sp</name>
    <dbReference type="NCBI Taxonomy" id="2487770"/>
    <lineage>
        <taxon>Viruses</taxon>
        <taxon>Varidnaviria</taxon>
        <taxon>Bamfordvirae</taxon>
        <taxon>Nucleocytoviricota</taxon>
        <taxon>Megaviricetes</taxon>
        <taxon>Imitervirales</taxon>
        <taxon>Mimiviridae</taxon>
        <taxon>Klosneuvirinae</taxon>
    </lineage>
</organism>
<proteinExistence type="predicted"/>
<gene>
    <name evidence="1" type="ORF">Hyperionvirus11_38</name>
</gene>